<dbReference type="InterPro" id="IPR003877">
    <property type="entry name" value="SPRY_dom"/>
</dbReference>
<dbReference type="EnsemblPlants" id="Pp3c19_1530V3.3">
    <property type="protein sequence ID" value="Pp3c19_1530V3.3"/>
    <property type="gene ID" value="Pp3c19_1530"/>
</dbReference>
<reference evidence="3 5" key="1">
    <citation type="journal article" date="2008" name="Science">
        <title>The Physcomitrella genome reveals evolutionary insights into the conquest of land by plants.</title>
        <authorList>
            <person name="Rensing S."/>
            <person name="Lang D."/>
            <person name="Zimmer A."/>
            <person name="Terry A."/>
            <person name="Salamov A."/>
            <person name="Shapiro H."/>
            <person name="Nishiyama T."/>
            <person name="Perroud P.-F."/>
            <person name="Lindquist E."/>
            <person name="Kamisugi Y."/>
            <person name="Tanahashi T."/>
            <person name="Sakakibara K."/>
            <person name="Fujita T."/>
            <person name="Oishi K."/>
            <person name="Shin-I T."/>
            <person name="Kuroki Y."/>
            <person name="Toyoda A."/>
            <person name="Suzuki Y."/>
            <person name="Hashimoto A."/>
            <person name="Yamaguchi K."/>
            <person name="Sugano A."/>
            <person name="Kohara Y."/>
            <person name="Fujiyama A."/>
            <person name="Anterola A."/>
            <person name="Aoki S."/>
            <person name="Ashton N."/>
            <person name="Barbazuk W.B."/>
            <person name="Barker E."/>
            <person name="Bennetzen J."/>
            <person name="Bezanilla M."/>
            <person name="Blankenship R."/>
            <person name="Cho S.H."/>
            <person name="Dutcher S."/>
            <person name="Estelle M."/>
            <person name="Fawcett J.A."/>
            <person name="Gundlach H."/>
            <person name="Hanada K."/>
            <person name="Heyl A."/>
            <person name="Hicks K.A."/>
            <person name="Hugh J."/>
            <person name="Lohr M."/>
            <person name="Mayer K."/>
            <person name="Melkozernov A."/>
            <person name="Murata T."/>
            <person name="Nelson D."/>
            <person name="Pils B."/>
            <person name="Prigge M."/>
            <person name="Reiss B."/>
            <person name="Renner T."/>
            <person name="Rombauts S."/>
            <person name="Rushton P."/>
            <person name="Sanderfoot A."/>
            <person name="Schween G."/>
            <person name="Shiu S.-H."/>
            <person name="Stueber K."/>
            <person name="Theodoulou F.L."/>
            <person name="Tu H."/>
            <person name="Van de Peer Y."/>
            <person name="Verrier P.J."/>
            <person name="Waters E."/>
            <person name="Wood A."/>
            <person name="Yang L."/>
            <person name="Cove D."/>
            <person name="Cuming A."/>
            <person name="Hasebe M."/>
            <person name="Lucas S."/>
            <person name="Mishler D.B."/>
            <person name="Reski R."/>
            <person name="Grigoriev I."/>
            <person name="Quatrano R.S."/>
            <person name="Boore J.L."/>
        </authorList>
    </citation>
    <scope>NUCLEOTIDE SEQUENCE [LARGE SCALE GENOMIC DNA]</scope>
    <source>
        <strain evidence="4 5">cv. Gransden 2004</strain>
    </source>
</reference>
<dbReference type="CDD" id="cd12909">
    <property type="entry name" value="SPRY_RanBP9_10"/>
    <property type="match status" value="1"/>
</dbReference>
<dbReference type="PROSITE" id="PS50896">
    <property type="entry name" value="LISH"/>
    <property type="match status" value="1"/>
</dbReference>
<dbReference type="Proteomes" id="UP000006727">
    <property type="component" value="Chromosome 19"/>
</dbReference>
<dbReference type="STRING" id="3218.A0A2K1IWS9"/>
<dbReference type="EMBL" id="ABEU02000019">
    <property type="protein sequence ID" value="PNR33725.1"/>
    <property type="molecule type" value="Genomic_DNA"/>
</dbReference>
<evidence type="ECO:0000313" key="3">
    <source>
        <dbReference type="EMBL" id="PNR33725.1"/>
    </source>
</evidence>
<evidence type="ECO:0000259" key="1">
    <source>
        <dbReference type="PROSITE" id="PS50188"/>
    </source>
</evidence>
<dbReference type="OMA" id="LPTRWNK"/>
<dbReference type="SMART" id="SM00668">
    <property type="entry name" value="CTLH"/>
    <property type="match status" value="1"/>
</dbReference>
<dbReference type="RefSeq" id="XP_024404229.1">
    <property type="nucleotide sequence ID" value="XM_024548461.2"/>
</dbReference>
<dbReference type="PROSITE" id="PS50188">
    <property type="entry name" value="B302_SPRY"/>
    <property type="match status" value="1"/>
</dbReference>
<dbReference type="InterPro" id="IPR035782">
    <property type="entry name" value="SPRY_RanBP9/10"/>
</dbReference>
<evidence type="ECO:0000313" key="4">
    <source>
        <dbReference type="EnsemblPlants" id="Pp3c19_1530V3.1"/>
    </source>
</evidence>
<dbReference type="InterPro" id="IPR001870">
    <property type="entry name" value="B30.2/SPRY"/>
</dbReference>
<dbReference type="GO" id="GO:0007010">
    <property type="term" value="P:cytoskeleton organization"/>
    <property type="evidence" value="ECO:0000318"/>
    <property type="project" value="GO_Central"/>
</dbReference>
<evidence type="ECO:0000259" key="2">
    <source>
        <dbReference type="PROSITE" id="PS50897"/>
    </source>
</evidence>
<reference evidence="3 5" key="2">
    <citation type="journal article" date="2018" name="Plant J.">
        <title>The Physcomitrella patens chromosome-scale assembly reveals moss genome structure and evolution.</title>
        <authorList>
            <person name="Lang D."/>
            <person name="Ullrich K.K."/>
            <person name="Murat F."/>
            <person name="Fuchs J."/>
            <person name="Jenkins J."/>
            <person name="Haas F.B."/>
            <person name="Piednoel M."/>
            <person name="Gundlach H."/>
            <person name="Van Bel M."/>
            <person name="Meyberg R."/>
            <person name="Vives C."/>
            <person name="Morata J."/>
            <person name="Symeonidi A."/>
            <person name="Hiss M."/>
            <person name="Muchero W."/>
            <person name="Kamisugi Y."/>
            <person name="Saleh O."/>
            <person name="Blanc G."/>
            <person name="Decker E.L."/>
            <person name="van Gessel N."/>
            <person name="Grimwood J."/>
            <person name="Hayes R.D."/>
            <person name="Graham S.W."/>
            <person name="Gunter L.E."/>
            <person name="McDaniel S.F."/>
            <person name="Hoernstein S.N.W."/>
            <person name="Larsson A."/>
            <person name="Li F.W."/>
            <person name="Perroud P.F."/>
            <person name="Phillips J."/>
            <person name="Ranjan P."/>
            <person name="Rokshar D.S."/>
            <person name="Rothfels C.J."/>
            <person name="Schneider L."/>
            <person name="Shu S."/>
            <person name="Stevenson D.W."/>
            <person name="Thummler F."/>
            <person name="Tillich M."/>
            <person name="Villarreal Aguilar J.C."/>
            <person name="Widiez T."/>
            <person name="Wong G.K."/>
            <person name="Wymore A."/>
            <person name="Zhang Y."/>
            <person name="Zimmer A.D."/>
            <person name="Quatrano R.S."/>
            <person name="Mayer K.F.X."/>
            <person name="Goodstein D."/>
            <person name="Casacuberta J.M."/>
            <person name="Vandepoele K."/>
            <person name="Reski R."/>
            <person name="Cuming A.C."/>
            <person name="Tuskan G.A."/>
            <person name="Maumus F."/>
            <person name="Salse J."/>
            <person name="Schmutz J."/>
            <person name="Rensing S.A."/>
        </authorList>
    </citation>
    <scope>NUCLEOTIDE SEQUENCE [LARGE SCALE GENOMIC DNA]</scope>
    <source>
        <strain evidence="4 5">cv. Gransden 2004</strain>
    </source>
</reference>
<dbReference type="Gene3D" id="2.60.120.920">
    <property type="match status" value="1"/>
</dbReference>
<organism evidence="3">
    <name type="scientific">Physcomitrium patens</name>
    <name type="common">Spreading-leaved earth moss</name>
    <name type="synonym">Physcomitrella patens</name>
    <dbReference type="NCBI Taxonomy" id="3218"/>
    <lineage>
        <taxon>Eukaryota</taxon>
        <taxon>Viridiplantae</taxon>
        <taxon>Streptophyta</taxon>
        <taxon>Embryophyta</taxon>
        <taxon>Bryophyta</taxon>
        <taxon>Bryophytina</taxon>
        <taxon>Bryopsida</taxon>
        <taxon>Funariidae</taxon>
        <taxon>Funariales</taxon>
        <taxon>Funariaceae</taxon>
        <taxon>Physcomitrium</taxon>
    </lineage>
</organism>
<feature type="domain" description="CTLH" evidence="2">
    <location>
        <begin position="260"/>
        <end position="317"/>
    </location>
</feature>
<dbReference type="InterPro" id="IPR050618">
    <property type="entry name" value="Ubq-SigPath_Reg"/>
</dbReference>
<reference evidence="4" key="3">
    <citation type="submission" date="2020-12" db="UniProtKB">
        <authorList>
            <consortium name="EnsemblPlants"/>
        </authorList>
    </citation>
    <scope>IDENTIFICATION</scope>
</reference>
<dbReference type="SMART" id="SM00667">
    <property type="entry name" value="LisH"/>
    <property type="match status" value="1"/>
</dbReference>
<name>A0A2K1IWS9_PHYPA</name>
<dbReference type="SUPFAM" id="SSF49899">
    <property type="entry name" value="Concanavalin A-like lectins/glucanases"/>
    <property type="match status" value="1"/>
</dbReference>
<dbReference type="InterPro" id="IPR006594">
    <property type="entry name" value="LisH"/>
</dbReference>
<sequence>MAPIVPVSLRSASPPRIWNVHDSKRALLDVSDHGLKIAYKGLGNSDTDAGAIRADNPAPESEPLYYFEVTIISRGRNGYIGVGLSSPQASLSRLPGLERNSFGYHADDGNAFTGCCTSTLSHEGTAYGPTFGKGDVIGCILNQMDHTISYTKNGVNLGVAFRDVKGLSLYPTVGLRTPGEKVEANFGSKPFIFDLENLQKALEMKTLWTIDGIGTPDKNSRLHSLVDSYLMHYGYSDTASALIRESALEGKVISVKEAESMHLRRKIQEAVLDGRIDEAIEQTNYIAPEVLLSQPSVLYRLKCQKFIEMIRGGDDEATMTFGRTELSELDAESEEDKQHYREVISLLAYPHPEISPLRHLIQPSRREAVADSLNQAILVAQGKPALPALEMLHKQLAVTKEVLSQRSPGSASMIDAYEEFHGLSYILDR</sequence>
<dbReference type="PaxDb" id="3218-PP1S208_168V6.2"/>
<dbReference type="PROSITE" id="PS50897">
    <property type="entry name" value="CTLH"/>
    <property type="match status" value="1"/>
</dbReference>
<dbReference type="InterPro" id="IPR043136">
    <property type="entry name" value="B30.2/SPRY_sf"/>
</dbReference>
<dbReference type="InterPro" id="IPR024964">
    <property type="entry name" value="CTLH/CRA"/>
</dbReference>
<dbReference type="InterPro" id="IPR013320">
    <property type="entry name" value="ConA-like_dom_sf"/>
</dbReference>
<dbReference type="EnsemblPlants" id="Pp3c19_1530V3.1">
    <property type="protein sequence ID" value="Pp3c19_1530V3.1"/>
    <property type="gene ID" value="Pp3c19_1530"/>
</dbReference>
<dbReference type="Gramene" id="Pp3c19_1530V3.1">
    <property type="protein sequence ID" value="Pp3c19_1530V3.1"/>
    <property type="gene ID" value="Pp3c19_1530"/>
</dbReference>
<protein>
    <recommendedName>
        <fullName evidence="6">B30.2/SPRY domain-containing protein</fullName>
    </recommendedName>
</protein>
<feature type="domain" description="B30.2/SPRY" evidence="1">
    <location>
        <begin position="1"/>
        <end position="191"/>
    </location>
</feature>
<evidence type="ECO:0000313" key="5">
    <source>
        <dbReference type="Proteomes" id="UP000006727"/>
    </source>
</evidence>
<dbReference type="PANTHER" id="PTHR12864">
    <property type="entry name" value="RAN BINDING PROTEIN 9-RELATED"/>
    <property type="match status" value="1"/>
</dbReference>
<keyword evidence="5" id="KW-1185">Reference proteome</keyword>
<accession>A0A2K1IWS9</accession>
<dbReference type="InterPro" id="IPR013144">
    <property type="entry name" value="CRA_dom"/>
</dbReference>
<dbReference type="Pfam" id="PF10607">
    <property type="entry name" value="CTLH"/>
    <property type="match status" value="1"/>
</dbReference>
<proteinExistence type="predicted"/>
<dbReference type="SMART" id="SM00757">
    <property type="entry name" value="CRA"/>
    <property type="match status" value="1"/>
</dbReference>
<dbReference type="KEGG" id="ppp:112296169"/>
<dbReference type="Gramene" id="Pp3c19_1530V3.3">
    <property type="protein sequence ID" value="Pp3c19_1530V3.3"/>
    <property type="gene ID" value="Pp3c19_1530"/>
</dbReference>
<gene>
    <name evidence="4" type="primary">LOC112296169</name>
    <name evidence="3" type="ORF">PHYPA_023541</name>
</gene>
<dbReference type="InterPro" id="IPR006595">
    <property type="entry name" value="CTLH_C"/>
</dbReference>
<dbReference type="GeneID" id="112296169"/>
<dbReference type="GO" id="GO:0005737">
    <property type="term" value="C:cytoplasm"/>
    <property type="evidence" value="ECO:0000318"/>
    <property type="project" value="GO_Central"/>
</dbReference>
<dbReference type="SMART" id="SM00449">
    <property type="entry name" value="SPRY"/>
    <property type="match status" value="1"/>
</dbReference>
<evidence type="ECO:0008006" key="6">
    <source>
        <dbReference type="Google" id="ProtNLM"/>
    </source>
</evidence>
<dbReference type="Pfam" id="PF00622">
    <property type="entry name" value="SPRY"/>
    <property type="match status" value="1"/>
</dbReference>
<dbReference type="OrthoDB" id="25503at2759"/>
<dbReference type="AlphaFoldDB" id="A0A2K1IWS9"/>